<sequence length="62" mass="6783">MELKHVEQIKALLSPHEDIQRLAQRDAGVQAAIEAAIRHEGLTARIGPDFLAEQGKRPAEAS</sequence>
<dbReference type="EMBL" id="JBHSAJ010000122">
    <property type="protein sequence ID" value="MFC3937800.1"/>
    <property type="molecule type" value="Genomic_DNA"/>
</dbReference>
<accession>A0ABV8DGZ2</accession>
<protein>
    <submittedName>
        <fullName evidence="1">Uncharacterized protein</fullName>
    </submittedName>
</protein>
<comment type="caution">
    <text evidence="1">The sequence shown here is derived from an EMBL/GenBank/DDBJ whole genome shotgun (WGS) entry which is preliminary data.</text>
</comment>
<dbReference type="RefSeq" id="WP_055400474.1">
    <property type="nucleotide sequence ID" value="NZ_JAMXAX010000261.1"/>
</dbReference>
<evidence type="ECO:0000313" key="2">
    <source>
        <dbReference type="Proteomes" id="UP001595693"/>
    </source>
</evidence>
<proteinExistence type="predicted"/>
<gene>
    <name evidence="1" type="ORF">ACFOW3_24530</name>
</gene>
<name>A0ABV8DGZ2_9BURK</name>
<keyword evidence="2" id="KW-1185">Reference proteome</keyword>
<organism evidence="1 2">
    <name type="scientific">Acidovorax facilis</name>
    <dbReference type="NCBI Taxonomy" id="12917"/>
    <lineage>
        <taxon>Bacteria</taxon>
        <taxon>Pseudomonadati</taxon>
        <taxon>Pseudomonadota</taxon>
        <taxon>Betaproteobacteria</taxon>
        <taxon>Burkholderiales</taxon>
        <taxon>Comamonadaceae</taxon>
        <taxon>Acidovorax</taxon>
    </lineage>
</organism>
<dbReference type="Proteomes" id="UP001595693">
    <property type="component" value="Unassembled WGS sequence"/>
</dbReference>
<reference evidence="2" key="1">
    <citation type="journal article" date="2019" name="Int. J. Syst. Evol. Microbiol.">
        <title>The Global Catalogue of Microorganisms (GCM) 10K type strain sequencing project: providing services to taxonomists for standard genome sequencing and annotation.</title>
        <authorList>
            <consortium name="The Broad Institute Genomics Platform"/>
            <consortium name="The Broad Institute Genome Sequencing Center for Infectious Disease"/>
            <person name="Wu L."/>
            <person name="Ma J."/>
        </authorList>
    </citation>
    <scope>NUCLEOTIDE SEQUENCE [LARGE SCALE GENOMIC DNA]</scope>
    <source>
        <strain evidence="2">CCUG 2113</strain>
    </source>
</reference>
<evidence type="ECO:0000313" key="1">
    <source>
        <dbReference type="EMBL" id="MFC3937800.1"/>
    </source>
</evidence>